<evidence type="ECO:0000259" key="10">
    <source>
        <dbReference type="Pfam" id="PF00884"/>
    </source>
</evidence>
<name>A0A5C8LRR2_9GAMM</name>
<feature type="binding site" evidence="8">
    <location>
        <position position="512"/>
    </location>
    <ligand>
        <name>Mn(2+)</name>
        <dbReference type="ChEBI" id="CHEBI:29035"/>
    </ligand>
</feature>
<feature type="transmembrane region" description="Helical" evidence="9">
    <location>
        <begin position="141"/>
        <end position="164"/>
    </location>
</feature>
<evidence type="ECO:0000313" key="12">
    <source>
        <dbReference type="Proteomes" id="UP000321814"/>
    </source>
</evidence>
<dbReference type="PANTHER" id="PTHR47371:SF3">
    <property type="entry name" value="PHOSPHOGLYCEROL TRANSFERASE I"/>
    <property type="match status" value="1"/>
</dbReference>
<dbReference type="Gene3D" id="3.40.720.10">
    <property type="entry name" value="Alkaline Phosphatase, subunit A"/>
    <property type="match status" value="1"/>
</dbReference>
<keyword evidence="7" id="KW-0464">Manganese</keyword>
<keyword evidence="4 9" id="KW-1133">Transmembrane helix</keyword>
<feature type="transmembrane region" description="Helical" evidence="9">
    <location>
        <begin position="176"/>
        <end position="199"/>
    </location>
</feature>
<keyword evidence="7" id="KW-0479">Metal-binding</keyword>
<feature type="active site" evidence="6">
    <location>
        <position position="340"/>
    </location>
</feature>
<accession>A0A5C8LRR2</accession>
<feature type="transmembrane region" description="Helical" evidence="9">
    <location>
        <begin position="65"/>
        <end position="85"/>
    </location>
</feature>
<keyword evidence="5 9" id="KW-0472">Membrane</keyword>
<dbReference type="CDD" id="cd16015">
    <property type="entry name" value="LTA_synthase"/>
    <property type="match status" value="1"/>
</dbReference>
<evidence type="ECO:0000256" key="6">
    <source>
        <dbReference type="PIRSR" id="PIRSR005091-1"/>
    </source>
</evidence>
<dbReference type="GO" id="GO:0016740">
    <property type="term" value="F:transferase activity"/>
    <property type="evidence" value="ECO:0007669"/>
    <property type="project" value="UniProtKB-KW"/>
</dbReference>
<comment type="caution">
    <text evidence="11">The sequence shown here is derived from an EMBL/GenBank/DDBJ whole genome shotgun (WGS) entry which is preliminary data.</text>
</comment>
<dbReference type="SUPFAM" id="SSF53649">
    <property type="entry name" value="Alkaline phosphatase-like"/>
    <property type="match status" value="1"/>
</dbReference>
<evidence type="ECO:0000256" key="8">
    <source>
        <dbReference type="PIRSR" id="PIRSR005091-3"/>
    </source>
</evidence>
<evidence type="ECO:0000256" key="3">
    <source>
        <dbReference type="ARBA" id="ARBA00022692"/>
    </source>
</evidence>
<evidence type="ECO:0000256" key="2">
    <source>
        <dbReference type="ARBA" id="ARBA00022475"/>
    </source>
</evidence>
<feature type="binding site" evidence="8">
    <location>
        <position position="301"/>
    </location>
    <ligand>
        <name>Mn(2+)</name>
        <dbReference type="ChEBI" id="CHEBI:29035"/>
    </ligand>
</feature>
<evidence type="ECO:0000256" key="5">
    <source>
        <dbReference type="ARBA" id="ARBA00023136"/>
    </source>
</evidence>
<gene>
    <name evidence="11" type="ORF">FU839_12420</name>
</gene>
<evidence type="ECO:0000313" key="11">
    <source>
        <dbReference type="EMBL" id="TXK80006.1"/>
    </source>
</evidence>
<organism evidence="11 12">
    <name type="scientific">Rheinheimera tangshanensis</name>
    <dbReference type="NCBI Taxonomy" id="400153"/>
    <lineage>
        <taxon>Bacteria</taxon>
        <taxon>Pseudomonadati</taxon>
        <taxon>Pseudomonadota</taxon>
        <taxon>Gammaproteobacteria</taxon>
        <taxon>Chromatiales</taxon>
        <taxon>Chromatiaceae</taxon>
        <taxon>Rheinheimera</taxon>
    </lineage>
</organism>
<dbReference type="InterPro" id="IPR000917">
    <property type="entry name" value="Sulfatase_N"/>
</dbReference>
<dbReference type="InterPro" id="IPR050448">
    <property type="entry name" value="OpgB/LTA_synthase_biosynth"/>
</dbReference>
<dbReference type="AlphaFoldDB" id="A0A5C8LRR2"/>
<dbReference type="GO" id="GO:0005886">
    <property type="term" value="C:plasma membrane"/>
    <property type="evidence" value="ECO:0007669"/>
    <property type="project" value="UniProtKB-SubCell"/>
</dbReference>
<dbReference type="PANTHER" id="PTHR47371">
    <property type="entry name" value="LIPOTEICHOIC ACID SYNTHASE"/>
    <property type="match status" value="1"/>
</dbReference>
<dbReference type="InterPro" id="IPR012160">
    <property type="entry name" value="LtaS-like"/>
</dbReference>
<dbReference type="GO" id="GO:0046872">
    <property type="term" value="F:metal ion binding"/>
    <property type="evidence" value="ECO:0007669"/>
    <property type="project" value="UniProtKB-KW"/>
</dbReference>
<evidence type="ECO:0000256" key="9">
    <source>
        <dbReference type="SAM" id="Phobius"/>
    </source>
</evidence>
<dbReference type="OrthoDB" id="9760224at2"/>
<dbReference type="EMBL" id="VRLR01000008">
    <property type="protein sequence ID" value="TXK80006.1"/>
    <property type="molecule type" value="Genomic_DNA"/>
</dbReference>
<feature type="binding site" evidence="7">
    <location>
        <position position="458"/>
    </location>
    <ligand>
        <name>substrate</name>
    </ligand>
</feature>
<keyword evidence="2" id="KW-1003">Cell membrane</keyword>
<keyword evidence="11" id="KW-0378">Hydrolase</keyword>
<sequence>MITAEKSSFWSNLFCLGPFRYLIRTAVLALVLLSLSRLALVVWQYDRVEGTDLIFQVLLQGIRADIIVVSLLLVLPVLLIPLALVRGLSKIWFQFSYVWCLLALVLLVFMELATPAFILQYDVRPNRLFVEYLKYPKEVLSTLWFGFRLPLVFGLVATLALTWLMRQVFRSGKCSLNHWSLFKTLGLWCLALVLLFAGIRSTTDHRPANPAIFAITSDSMVNSLVLSSGYSVLYALYNLKHEARSSEIYGKLPIEQMLKQSLDWPWLKSYQFNNPHYPTAHWQQAVMKREKPLNLVIVLQESLGATFVKSLGGLAVTPELEQLKQQGIWFENLYATGTRSVRGIEAVVAGFPPTPAQSTVKLSNSQQHFTTLASILKAQGYHTQFIYGGEAHFDNMRSFFTGNGVDQIVDQSQMQNPVFTGSWGASDEDLFNTADQQLTALHRQNKPFFSLIFTSSNHEPFEFPDGRIELNEEPKARVNNAVKYADWAMGQFFRKAKQSDYWQDTLFLIVADHDNRVYGNNLIPVEKFHIPGLILGADTKPELLTSLASQIDLAPTLLSMMGISSCHTMTGRDFTLDRKSPGRALLQFENYFALMQQGPQQPELVILKPNGETVAGLYQPQQKKINLSAQAVSLADKNTALALVQLPSYLYREQKNSSSAHCGQHGSNRMKTAE</sequence>
<reference evidence="11 12" key="1">
    <citation type="submission" date="2019-08" db="EMBL/GenBank/DDBJ databases">
        <title>Draft genome analysis of Rheinheimera tangshanensis isolated from the roots of fresh rice plants (Oryza sativa).</title>
        <authorList>
            <person name="Yu Q."/>
            <person name="Qi Y."/>
            <person name="Zhang H."/>
            <person name="Pu J."/>
        </authorList>
    </citation>
    <scope>NUCLEOTIDE SEQUENCE [LARGE SCALE GENOMIC DNA]</scope>
    <source>
        <strain evidence="11 12">JA3-B52</strain>
    </source>
</reference>
<dbReference type="Gene3D" id="3.30.1120.80">
    <property type="match status" value="1"/>
</dbReference>
<dbReference type="PIRSF" id="PIRSF005091">
    <property type="entry name" value="Mmb_sulf_HI1246"/>
    <property type="match status" value="1"/>
</dbReference>
<evidence type="ECO:0000256" key="7">
    <source>
        <dbReference type="PIRSR" id="PIRSR005091-2"/>
    </source>
</evidence>
<feature type="domain" description="Sulfatase N-terminal" evidence="10">
    <location>
        <begin position="294"/>
        <end position="563"/>
    </location>
</feature>
<dbReference type="GO" id="GO:0016787">
    <property type="term" value="F:hydrolase activity"/>
    <property type="evidence" value="ECO:0007669"/>
    <property type="project" value="UniProtKB-KW"/>
</dbReference>
<keyword evidence="12" id="KW-1185">Reference proteome</keyword>
<feature type="transmembrane region" description="Helical" evidence="9">
    <location>
        <begin position="21"/>
        <end position="45"/>
    </location>
</feature>
<feature type="transmembrane region" description="Helical" evidence="9">
    <location>
        <begin position="97"/>
        <end position="121"/>
    </location>
</feature>
<keyword evidence="11" id="KW-0808">Transferase</keyword>
<evidence type="ECO:0000256" key="1">
    <source>
        <dbReference type="ARBA" id="ARBA00004651"/>
    </source>
</evidence>
<dbReference type="Proteomes" id="UP000321814">
    <property type="component" value="Unassembled WGS sequence"/>
</dbReference>
<comment type="subcellular location">
    <subcellularLocation>
        <location evidence="1">Cell membrane</location>
        <topology evidence="1">Multi-pass membrane protein</topology>
    </subcellularLocation>
</comment>
<feature type="binding site" evidence="8">
    <location>
        <position position="513"/>
    </location>
    <ligand>
        <name>Mn(2+)</name>
        <dbReference type="ChEBI" id="CHEBI:29035"/>
    </ligand>
</feature>
<protein>
    <submittedName>
        <fullName evidence="11">Sulfatase-like hydrolase/transferase</fullName>
    </submittedName>
</protein>
<dbReference type="InterPro" id="IPR017850">
    <property type="entry name" value="Alkaline_phosphatase_core_sf"/>
</dbReference>
<evidence type="ECO:0000256" key="4">
    <source>
        <dbReference type="ARBA" id="ARBA00022989"/>
    </source>
</evidence>
<keyword evidence="3 9" id="KW-0812">Transmembrane</keyword>
<proteinExistence type="predicted"/>
<dbReference type="Pfam" id="PF00884">
    <property type="entry name" value="Sulfatase"/>
    <property type="match status" value="1"/>
</dbReference>